<gene>
    <name evidence="6" type="ORF">GCM10017772_30490</name>
</gene>
<dbReference type="Proteomes" id="UP000627369">
    <property type="component" value="Unassembled WGS sequence"/>
</dbReference>
<dbReference type="InterPro" id="IPR013780">
    <property type="entry name" value="Glyco_hydro_b"/>
</dbReference>
<sequence>MNTFETGPDHVTWRGDGETLTVQAWGRSSLRVRSAPASDVLDTDFALLEPERVPVTVSVDDGVATLTNGDVTAVLRARDFYDEQAGYQVFRCTVEFRDAAGRTVLRELDEGGSLKLQAREFRPVIGGDHRLRAAFEPVPGEKLYGMGQYQQEILDIKGSTFELAHRNSQASVPFVMSSAGYGFLWHNPAIGQATFAANRTEWIAESTQQLDYWITVSSSPAAISAAYADATGHAPMMPEYGLGYWQCKLRYWNQEQLLDVAREHKRRGLPLDVIVADFFHWPKMGDFRFEEEFWPDPAAMVAELRGLGIELMVSVWPQVSVESENFARLKKENLLVRTERGLDVQMGFQGPSMFLDATNPRTREVVWEICRQNYHDLGIQLFWLDEAEPEYGVYDYDNYRYHQGSNLQVGNIYPQAFARMFYEGQRAAGQDEVVNLLRCAWAGSQRYGALVWSGDIHSTYTDLRRQITAGLHMGVAGIPWFTTDIGGFHNGDVNDPDFRDLLVRWFQFGTFCPVMRMHGDRQPYEEVTSADGSPRARSGAGNELWSFGEEVYEILVGYTRMREMLRPYTRRLMTEAHTNGQPVMRGMFHEFPRDATCWDLADQYMFGPDLLVAPIVEPHATSRRVYLPEGAAWTDLWSGTTYDGGKWLTVDTPIDVIPVFARDGALPDLVGQVSRTAAR</sequence>
<feature type="domain" description="Glycoside hydrolase family 31 N-terminal" evidence="4">
    <location>
        <begin position="20"/>
        <end position="189"/>
    </location>
</feature>
<dbReference type="PANTHER" id="PTHR43863:SF2">
    <property type="entry name" value="MALTASE-GLUCOAMYLASE"/>
    <property type="match status" value="1"/>
</dbReference>
<dbReference type="Pfam" id="PF21365">
    <property type="entry name" value="Glyco_hydro_31_3rd"/>
    <property type="match status" value="1"/>
</dbReference>
<dbReference type="GO" id="GO:0030246">
    <property type="term" value="F:carbohydrate binding"/>
    <property type="evidence" value="ECO:0007669"/>
    <property type="project" value="InterPro"/>
</dbReference>
<comment type="similarity">
    <text evidence="1 2">Belongs to the glycosyl hydrolase 31 family.</text>
</comment>
<dbReference type="Gene3D" id="3.20.20.80">
    <property type="entry name" value="Glycosidases"/>
    <property type="match status" value="1"/>
</dbReference>
<dbReference type="GO" id="GO:0004553">
    <property type="term" value="F:hydrolase activity, hydrolyzing O-glycosyl compounds"/>
    <property type="evidence" value="ECO:0007669"/>
    <property type="project" value="InterPro"/>
</dbReference>
<dbReference type="SUPFAM" id="SSF74650">
    <property type="entry name" value="Galactose mutarotase-like"/>
    <property type="match status" value="1"/>
</dbReference>
<feature type="domain" description="Glycoside hydrolase family 31 TIM barrel" evidence="3">
    <location>
        <begin position="235"/>
        <end position="569"/>
    </location>
</feature>
<dbReference type="Gene3D" id="2.60.40.1760">
    <property type="entry name" value="glycosyl hydrolase (family 31)"/>
    <property type="match status" value="1"/>
</dbReference>
<dbReference type="SUPFAM" id="SSF51011">
    <property type="entry name" value="Glycosyl hydrolase domain"/>
    <property type="match status" value="1"/>
</dbReference>
<keyword evidence="7" id="KW-1185">Reference proteome</keyword>
<feature type="domain" description="Glycosyl hydrolase family 31 C-terminal" evidence="5">
    <location>
        <begin position="580"/>
        <end position="665"/>
    </location>
</feature>
<dbReference type="EMBL" id="BNAS01000004">
    <property type="protein sequence ID" value="GHH75068.1"/>
    <property type="molecule type" value="Genomic_DNA"/>
</dbReference>
<dbReference type="InterPro" id="IPR048395">
    <property type="entry name" value="Glyco_hydro_31_C"/>
</dbReference>
<dbReference type="InterPro" id="IPR000322">
    <property type="entry name" value="Glyco_hydro_31_TIM"/>
</dbReference>
<dbReference type="SUPFAM" id="SSF51445">
    <property type="entry name" value="(Trans)glycosidases"/>
    <property type="match status" value="1"/>
</dbReference>
<dbReference type="Gene3D" id="2.60.40.1180">
    <property type="entry name" value="Golgi alpha-mannosidase II"/>
    <property type="match status" value="1"/>
</dbReference>
<accession>A0A919FZ24</accession>
<dbReference type="InterPro" id="IPR051816">
    <property type="entry name" value="Glycosyl_Hydrolase_31"/>
</dbReference>
<evidence type="ECO:0000256" key="1">
    <source>
        <dbReference type="ARBA" id="ARBA00007806"/>
    </source>
</evidence>
<reference evidence="6" key="2">
    <citation type="submission" date="2020-09" db="EMBL/GenBank/DDBJ databases">
        <authorList>
            <person name="Sun Q."/>
            <person name="Zhou Y."/>
        </authorList>
    </citation>
    <scope>NUCLEOTIDE SEQUENCE</scope>
    <source>
        <strain evidence="6">CGMCC 4.7398</strain>
    </source>
</reference>
<proteinExistence type="inferred from homology"/>
<evidence type="ECO:0000259" key="5">
    <source>
        <dbReference type="Pfam" id="PF21365"/>
    </source>
</evidence>
<evidence type="ECO:0000313" key="7">
    <source>
        <dbReference type="Proteomes" id="UP000627369"/>
    </source>
</evidence>
<dbReference type="InterPro" id="IPR011013">
    <property type="entry name" value="Gal_mutarotase_sf_dom"/>
</dbReference>
<evidence type="ECO:0000259" key="4">
    <source>
        <dbReference type="Pfam" id="PF13802"/>
    </source>
</evidence>
<dbReference type="InterPro" id="IPR017853">
    <property type="entry name" value="GH"/>
</dbReference>
<name>A0A919FZ24_9MICO</name>
<dbReference type="CDD" id="cd14752">
    <property type="entry name" value="GH31_N"/>
    <property type="match status" value="1"/>
</dbReference>
<evidence type="ECO:0000259" key="3">
    <source>
        <dbReference type="Pfam" id="PF01055"/>
    </source>
</evidence>
<organism evidence="6 7">
    <name type="scientific">Promicromonospora soli</name>
    <dbReference type="NCBI Taxonomy" id="2035533"/>
    <lineage>
        <taxon>Bacteria</taxon>
        <taxon>Bacillati</taxon>
        <taxon>Actinomycetota</taxon>
        <taxon>Actinomycetes</taxon>
        <taxon>Micrococcales</taxon>
        <taxon>Promicromonosporaceae</taxon>
        <taxon>Promicromonospora</taxon>
    </lineage>
</organism>
<keyword evidence="2 6" id="KW-0378">Hydrolase</keyword>
<dbReference type="RefSeq" id="WP_189670105.1">
    <property type="nucleotide sequence ID" value="NZ_BNAS01000004.1"/>
</dbReference>
<dbReference type="AlphaFoldDB" id="A0A919FZ24"/>
<keyword evidence="2" id="KW-0326">Glycosidase</keyword>
<protein>
    <submittedName>
        <fullName evidence="6">Glycosyl hydrolase</fullName>
    </submittedName>
</protein>
<reference evidence="6" key="1">
    <citation type="journal article" date="2014" name="Int. J. Syst. Evol. Microbiol.">
        <title>Complete genome sequence of Corynebacterium casei LMG S-19264T (=DSM 44701T), isolated from a smear-ripened cheese.</title>
        <authorList>
            <consortium name="US DOE Joint Genome Institute (JGI-PGF)"/>
            <person name="Walter F."/>
            <person name="Albersmeier A."/>
            <person name="Kalinowski J."/>
            <person name="Ruckert C."/>
        </authorList>
    </citation>
    <scope>NUCLEOTIDE SEQUENCE</scope>
    <source>
        <strain evidence="6">CGMCC 4.7398</strain>
    </source>
</reference>
<comment type="caution">
    <text evidence="6">The sequence shown here is derived from an EMBL/GenBank/DDBJ whole genome shotgun (WGS) entry which is preliminary data.</text>
</comment>
<dbReference type="Pfam" id="PF01055">
    <property type="entry name" value="Glyco_hydro_31_2nd"/>
    <property type="match status" value="1"/>
</dbReference>
<dbReference type="Pfam" id="PF13802">
    <property type="entry name" value="Gal_mutarotas_2"/>
    <property type="match status" value="1"/>
</dbReference>
<evidence type="ECO:0000256" key="2">
    <source>
        <dbReference type="RuleBase" id="RU361185"/>
    </source>
</evidence>
<dbReference type="CDD" id="cd06591">
    <property type="entry name" value="GH31_xylosidase_XylS"/>
    <property type="match status" value="1"/>
</dbReference>
<dbReference type="InterPro" id="IPR025887">
    <property type="entry name" value="Glyco_hydro_31_N_dom"/>
</dbReference>
<dbReference type="PANTHER" id="PTHR43863">
    <property type="entry name" value="HYDROLASE, PUTATIVE (AFU_ORTHOLOGUE AFUA_1G03140)-RELATED"/>
    <property type="match status" value="1"/>
</dbReference>
<evidence type="ECO:0000313" key="6">
    <source>
        <dbReference type="EMBL" id="GHH75068.1"/>
    </source>
</evidence>
<dbReference type="GO" id="GO:0005975">
    <property type="term" value="P:carbohydrate metabolic process"/>
    <property type="evidence" value="ECO:0007669"/>
    <property type="project" value="InterPro"/>
</dbReference>